<feature type="transmembrane region" description="Helical" evidence="7">
    <location>
        <begin position="704"/>
        <end position="724"/>
    </location>
</feature>
<evidence type="ECO:0000256" key="2">
    <source>
        <dbReference type="ARBA" id="ARBA00005585"/>
    </source>
</evidence>
<organism evidence="9 10">
    <name type="scientific">Steinernema carpocapsae</name>
    <name type="common">Entomopathogenic nematode</name>
    <dbReference type="NCBI Taxonomy" id="34508"/>
    <lineage>
        <taxon>Eukaryota</taxon>
        <taxon>Metazoa</taxon>
        <taxon>Ecdysozoa</taxon>
        <taxon>Nematoda</taxon>
        <taxon>Chromadorea</taxon>
        <taxon>Rhabditida</taxon>
        <taxon>Tylenchina</taxon>
        <taxon>Panagrolaimomorpha</taxon>
        <taxon>Strongyloidoidea</taxon>
        <taxon>Steinernematidae</taxon>
        <taxon>Steinernema</taxon>
    </lineage>
</organism>
<feature type="transmembrane region" description="Helical" evidence="7">
    <location>
        <begin position="273"/>
        <end position="292"/>
    </location>
</feature>
<evidence type="ECO:0000256" key="7">
    <source>
        <dbReference type="SAM" id="Phobius"/>
    </source>
</evidence>
<keyword evidence="10" id="KW-1185">Reference proteome</keyword>
<keyword evidence="3 7" id="KW-0812">Transmembrane</keyword>
<dbReference type="SUPFAM" id="SSF82866">
    <property type="entry name" value="Multidrug efflux transporter AcrB transmembrane domain"/>
    <property type="match status" value="1"/>
</dbReference>
<keyword evidence="4 7" id="KW-1133">Transmembrane helix</keyword>
<dbReference type="PROSITE" id="PS50156">
    <property type="entry name" value="SSD"/>
    <property type="match status" value="1"/>
</dbReference>
<feature type="transmembrane region" description="Helical" evidence="7">
    <location>
        <begin position="298"/>
        <end position="322"/>
    </location>
</feature>
<protein>
    <recommendedName>
        <fullName evidence="8">SSD domain-containing protein</fullName>
    </recommendedName>
</protein>
<dbReference type="Proteomes" id="UP000298663">
    <property type="component" value="Unassembled WGS sequence"/>
</dbReference>
<keyword evidence="5 7" id="KW-0472">Membrane</keyword>
<reference evidence="9 10" key="2">
    <citation type="journal article" date="2019" name="G3 (Bethesda)">
        <title>Hybrid Assembly of the Genome of the Entomopathogenic Nematode Steinernema carpocapsae Identifies the X-Chromosome.</title>
        <authorList>
            <person name="Serra L."/>
            <person name="Macchietto M."/>
            <person name="Macias-Munoz A."/>
            <person name="McGill C.J."/>
            <person name="Rodriguez I.M."/>
            <person name="Rodriguez B."/>
            <person name="Murad R."/>
            <person name="Mortazavi A."/>
        </authorList>
    </citation>
    <scope>NUCLEOTIDE SEQUENCE [LARGE SCALE GENOMIC DNA]</scope>
    <source>
        <strain evidence="9 10">ALL</strain>
    </source>
</reference>
<evidence type="ECO:0000256" key="3">
    <source>
        <dbReference type="ARBA" id="ARBA00022692"/>
    </source>
</evidence>
<dbReference type="GO" id="GO:0030659">
    <property type="term" value="C:cytoplasmic vesicle membrane"/>
    <property type="evidence" value="ECO:0007669"/>
    <property type="project" value="TreeGrafter"/>
</dbReference>
<dbReference type="PANTHER" id="PTHR10796:SF112">
    <property type="entry name" value="PATCHED-RELATED PROTEIN 18"/>
    <property type="match status" value="1"/>
</dbReference>
<evidence type="ECO:0000256" key="1">
    <source>
        <dbReference type="ARBA" id="ARBA00004141"/>
    </source>
</evidence>
<dbReference type="AlphaFoldDB" id="A0A4U5MMA0"/>
<dbReference type="PANTHER" id="PTHR10796">
    <property type="entry name" value="PATCHED-RELATED"/>
    <property type="match status" value="1"/>
</dbReference>
<evidence type="ECO:0000313" key="9">
    <source>
        <dbReference type="EMBL" id="TKR70608.1"/>
    </source>
</evidence>
<evidence type="ECO:0000256" key="4">
    <source>
        <dbReference type="ARBA" id="ARBA00022989"/>
    </source>
</evidence>
<evidence type="ECO:0000256" key="6">
    <source>
        <dbReference type="ARBA" id="ARBA00023180"/>
    </source>
</evidence>
<name>A0A4U5MMA0_STECR</name>
<comment type="caution">
    <text evidence="9">The sequence shown here is derived from an EMBL/GenBank/DDBJ whole genome shotgun (WGS) entry which is preliminary data.</text>
</comment>
<comment type="similarity">
    <text evidence="2">Belongs to the patched family.</text>
</comment>
<dbReference type="InterPro" id="IPR000731">
    <property type="entry name" value="SSD"/>
</dbReference>
<sequence>MTAAASKDAGKKKGKLADRLFYQTGFLIGSYPGWVLLVFTLLTVFCSLGLLNFGELNDIEEQFTPLDSPSWTEKNVFQKFVGHDGEPYKTKVFVIARDGGTLLRTDHAEALVDVIRHLERNLTVDGLNYRDICTSACDTNDLISFIFTALTKNISSFIDPRKPDPNLRLTYPSMKLLDKVVYVGDKFFGVNTTVSKSRNDRGGIMNSVKLVDVEFQSFLHNATHKAQFMSWNAKLWKAIEDINDSPGLLDIVSISKAMIDFEVSRTGLSAAPYLVACMVMFIVVCLLVTSHPEENHPLAVIVGVILPIFGIMAAFGTLIGPFGIPYQPIVTVSVFLVLTVGIDDMFLIMAAWRSTDSQLEPNVRLGETLIDAGPSICLSTLTNVLSFAIGAFTTTPAIQVFSIYTTVAIGVAFFYQVFLFGALLTIAPKRLSCKGPPVLYKVKKFYHQFIGKLSKALASGKAPFAALLFWITYCGVIYVGSSQMQIEMKPDKVFLVDSPVLKFFDLEKKYLKNEADKVYVVVQNPGNFSDVRRRDEFLEFVHEMENLDESSIGFQSTALVLLPYMQYLELHMIMSDVSGFKDYRSRQFSYTLFPQFIDENPHWKAAVHLNNSACEKNHPSCLEEFLFTTAFKGGNNMTERAKQLSKWRFLMSEYADFNMTTYNEYNYLCDQLTSVGKITIATVITTLACMTLICVMFIGEVGSILSALITVLSINAGVFSVMALNGRSKILKTYYYVPF</sequence>
<dbReference type="Gene3D" id="1.20.1640.10">
    <property type="entry name" value="Multidrug efflux transporter AcrB transmembrane domain"/>
    <property type="match status" value="1"/>
</dbReference>
<dbReference type="InterPro" id="IPR051697">
    <property type="entry name" value="Patched_domain-protein"/>
</dbReference>
<dbReference type="Pfam" id="PF02460">
    <property type="entry name" value="Patched"/>
    <property type="match status" value="1"/>
</dbReference>
<dbReference type="EMBL" id="AZBU02000007">
    <property type="protein sequence ID" value="TKR70608.1"/>
    <property type="molecule type" value="Genomic_DNA"/>
</dbReference>
<feature type="domain" description="SSD" evidence="8">
    <location>
        <begin position="309"/>
        <end position="426"/>
    </location>
</feature>
<dbReference type="GO" id="GO:0006897">
    <property type="term" value="P:endocytosis"/>
    <property type="evidence" value="ECO:0007669"/>
    <property type="project" value="TreeGrafter"/>
</dbReference>
<evidence type="ECO:0000313" key="10">
    <source>
        <dbReference type="Proteomes" id="UP000298663"/>
    </source>
</evidence>
<dbReference type="GO" id="GO:0018996">
    <property type="term" value="P:molting cycle, collagen and cuticulin-based cuticle"/>
    <property type="evidence" value="ECO:0007669"/>
    <property type="project" value="TreeGrafter"/>
</dbReference>
<gene>
    <name evidence="9" type="ORF">L596_022613</name>
</gene>
<keyword evidence="6" id="KW-0325">Glycoprotein</keyword>
<dbReference type="OrthoDB" id="6510177at2759"/>
<evidence type="ECO:0000256" key="5">
    <source>
        <dbReference type="ARBA" id="ARBA00023136"/>
    </source>
</evidence>
<evidence type="ECO:0000259" key="8">
    <source>
        <dbReference type="PROSITE" id="PS50156"/>
    </source>
</evidence>
<feature type="transmembrane region" description="Helical" evidence="7">
    <location>
        <begin position="31"/>
        <end position="53"/>
    </location>
</feature>
<proteinExistence type="inferred from homology"/>
<dbReference type="InterPro" id="IPR003392">
    <property type="entry name" value="PTHD_SSD"/>
</dbReference>
<comment type="subcellular location">
    <subcellularLocation>
        <location evidence="1">Membrane</location>
        <topology evidence="1">Multi-pass membrane protein</topology>
    </subcellularLocation>
</comment>
<accession>A0A4U5MMA0</accession>
<feature type="transmembrane region" description="Helical" evidence="7">
    <location>
        <begin position="329"/>
        <end position="352"/>
    </location>
</feature>
<feature type="transmembrane region" description="Helical" evidence="7">
    <location>
        <begin position="678"/>
        <end position="698"/>
    </location>
</feature>
<feature type="transmembrane region" description="Helical" evidence="7">
    <location>
        <begin position="404"/>
        <end position="427"/>
    </location>
</feature>
<reference evidence="9 10" key="1">
    <citation type="journal article" date="2015" name="Genome Biol.">
        <title>Comparative genomics of Steinernema reveals deeply conserved gene regulatory networks.</title>
        <authorList>
            <person name="Dillman A.R."/>
            <person name="Macchietto M."/>
            <person name="Porter C.F."/>
            <person name="Rogers A."/>
            <person name="Williams B."/>
            <person name="Antoshechkin I."/>
            <person name="Lee M.M."/>
            <person name="Goodwin Z."/>
            <person name="Lu X."/>
            <person name="Lewis E.E."/>
            <person name="Goodrich-Blair H."/>
            <person name="Stock S.P."/>
            <person name="Adams B.J."/>
            <person name="Sternberg P.W."/>
            <person name="Mortazavi A."/>
        </authorList>
    </citation>
    <scope>NUCLEOTIDE SEQUENCE [LARGE SCALE GENOMIC DNA]</scope>
    <source>
        <strain evidence="9 10">ALL</strain>
    </source>
</reference>
<feature type="transmembrane region" description="Helical" evidence="7">
    <location>
        <begin position="462"/>
        <end position="480"/>
    </location>
</feature>
<dbReference type="GO" id="GO:0005886">
    <property type="term" value="C:plasma membrane"/>
    <property type="evidence" value="ECO:0007669"/>
    <property type="project" value="TreeGrafter"/>
</dbReference>